<reference evidence="1 2" key="1">
    <citation type="submission" date="2021-05" db="EMBL/GenBank/DDBJ databases">
        <title>Novel species in genus Cellulomonas.</title>
        <authorList>
            <person name="Zhang G."/>
        </authorList>
    </citation>
    <scope>NUCLEOTIDE SEQUENCE [LARGE SCALE GENOMIC DNA]</scope>
    <source>
        <strain evidence="2">zg-ZUI222</strain>
    </source>
</reference>
<organism evidence="1 2">
    <name type="scientific">Cellulomonas wangleii</name>
    <dbReference type="NCBI Taxonomy" id="2816956"/>
    <lineage>
        <taxon>Bacteria</taxon>
        <taxon>Bacillati</taxon>
        <taxon>Actinomycetota</taxon>
        <taxon>Actinomycetes</taxon>
        <taxon>Micrococcales</taxon>
        <taxon>Cellulomonadaceae</taxon>
        <taxon>Cellulomonas</taxon>
    </lineage>
</organism>
<dbReference type="EMBL" id="CP074405">
    <property type="protein sequence ID" value="QVI61559.1"/>
    <property type="molecule type" value="Genomic_DNA"/>
</dbReference>
<dbReference type="InterPro" id="IPR036514">
    <property type="entry name" value="SGNH_hydro_sf"/>
</dbReference>
<gene>
    <name evidence="1" type="ORF">KG103_13935</name>
</gene>
<dbReference type="RefSeq" id="WP_207339137.1">
    <property type="nucleotide sequence ID" value="NZ_CP074405.1"/>
</dbReference>
<evidence type="ECO:0000313" key="2">
    <source>
        <dbReference type="Proteomes" id="UP000677804"/>
    </source>
</evidence>
<dbReference type="Gene3D" id="3.40.50.1110">
    <property type="entry name" value="SGNH hydrolase"/>
    <property type="match status" value="1"/>
</dbReference>
<sequence length="92" mass="9646">MTNGGVLAERLARAAADADARAGTDYVTFTDPRPAFEGKGICGSPENIHAGVLTPTDGDMLAIGSQQSFHPKAEGYLDFAWAMNLTLNPPVP</sequence>
<accession>A0ABX8D2I6</accession>
<dbReference type="Proteomes" id="UP000677804">
    <property type="component" value="Chromosome"/>
</dbReference>
<keyword evidence="2" id="KW-1185">Reference proteome</keyword>
<dbReference type="SUPFAM" id="SSF52266">
    <property type="entry name" value="SGNH hydrolase"/>
    <property type="match status" value="1"/>
</dbReference>
<evidence type="ECO:0000313" key="1">
    <source>
        <dbReference type="EMBL" id="QVI61559.1"/>
    </source>
</evidence>
<name>A0ABX8D2I6_9CELL</name>
<proteinExistence type="predicted"/>
<protein>
    <submittedName>
        <fullName evidence="1">Uncharacterized protein</fullName>
    </submittedName>
</protein>